<evidence type="ECO:0000313" key="1">
    <source>
        <dbReference type="EMBL" id="PBK66397.1"/>
    </source>
</evidence>
<dbReference type="EMBL" id="KZ293441">
    <property type="protein sequence ID" value="PBK66397.1"/>
    <property type="molecule type" value="Genomic_DNA"/>
</dbReference>
<reference evidence="2" key="1">
    <citation type="journal article" date="2017" name="Nat. Ecol. Evol.">
        <title>Genome expansion and lineage-specific genetic innovations in the forest pathogenic fungi Armillaria.</title>
        <authorList>
            <person name="Sipos G."/>
            <person name="Prasanna A.N."/>
            <person name="Walter M.C."/>
            <person name="O'Connor E."/>
            <person name="Balint B."/>
            <person name="Krizsan K."/>
            <person name="Kiss B."/>
            <person name="Hess J."/>
            <person name="Varga T."/>
            <person name="Slot J."/>
            <person name="Riley R."/>
            <person name="Boka B."/>
            <person name="Rigling D."/>
            <person name="Barry K."/>
            <person name="Lee J."/>
            <person name="Mihaltcheva S."/>
            <person name="LaButti K."/>
            <person name="Lipzen A."/>
            <person name="Waldron R."/>
            <person name="Moloney N.M."/>
            <person name="Sperisen C."/>
            <person name="Kredics L."/>
            <person name="Vagvoelgyi C."/>
            <person name="Patrignani A."/>
            <person name="Fitzpatrick D."/>
            <person name="Nagy I."/>
            <person name="Doyle S."/>
            <person name="Anderson J.B."/>
            <person name="Grigoriev I.V."/>
            <person name="Gueldener U."/>
            <person name="Muensterkoetter M."/>
            <person name="Nagy L.G."/>
        </authorList>
    </citation>
    <scope>NUCLEOTIDE SEQUENCE [LARGE SCALE GENOMIC DNA]</scope>
    <source>
        <strain evidence="2">28-4</strain>
    </source>
</reference>
<organism evidence="1 2">
    <name type="scientific">Armillaria solidipes</name>
    <dbReference type="NCBI Taxonomy" id="1076256"/>
    <lineage>
        <taxon>Eukaryota</taxon>
        <taxon>Fungi</taxon>
        <taxon>Dikarya</taxon>
        <taxon>Basidiomycota</taxon>
        <taxon>Agaricomycotina</taxon>
        <taxon>Agaricomycetes</taxon>
        <taxon>Agaricomycetidae</taxon>
        <taxon>Agaricales</taxon>
        <taxon>Marasmiineae</taxon>
        <taxon>Physalacriaceae</taxon>
        <taxon>Armillaria</taxon>
    </lineage>
</organism>
<dbReference type="Proteomes" id="UP000218334">
    <property type="component" value="Unassembled WGS sequence"/>
</dbReference>
<keyword evidence="2" id="KW-1185">Reference proteome</keyword>
<dbReference type="AlphaFoldDB" id="A0A2H3BPA7"/>
<evidence type="ECO:0000313" key="2">
    <source>
        <dbReference type="Proteomes" id="UP000218334"/>
    </source>
</evidence>
<proteinExistence type="predicted"/>
<name>A0A2H3BPA7_9AGAR</name>
<protein>
    <submittedName>
        <fullName evidence="1">Uncharacterized protein</fullName>
    </submittedName>
</protein>
<sequence length="393" mass="44641">MPAVLSHLIALPTELVTEICAWIWTEHPRALYVAHRLLCTHRIFGDEARRQLFVYLMLRGNDDLEGWLLFLITSPHVLELYKTIFIDNPPIDGLKSIVSIVALRMKVSDHPIRLVLHRVKIGQLLSAMNRQPWPFVEEVVLYRCSYNEDHLRILFTLVPASSWNFPSRPRSSYTGHCGRPLPPISNALCMPTLLHLKLSAEFGPTVAYQSVSWLNDVARASMSLQSLTIAMKADDLFVVAALLRGASRSLRELNLRLIEGCAPLDLSICTRLCHLVLDVQMSNIAFVDELLLGARQLLSLSLNITCDKRDCNVETSVAKWKRWFHSVDPLDSVILRFSLEEIRGGIQSWRRALDEAVEIAEQVLYPYYIKHGMSIIGGVEGTRMPVTFDRCNF</sequence>
<gene>
    <name evidence="1" type="ORF">ARMSODRAFT_1021587</name>
</gene>
<accession>A0A2H3BPA7</accession>